<evidence type="ECO:0000313" key="1">
    <source>
        <dbReference type="EMBL" id="MBE7326247.1"/>
    </source>
</evidence>
<protein>
    <submittedName>
        <fullName evidence="1">1-deoxy-D-xylulose-5-phosphate synthase</fullName>
        <ecNumber evidence="1">2.2.1.7</ecNumber>
    </submittedName>
</protein>
<accession>A0ABR9RXH2</accession>
<keyword evidence="2" id="KW-1185">Reference proteome</keyword>
<keyword evidence="1" id="KW-0808">Transferase</keyword>
<comment type="caution">
    <text evidence="1">The sequence shown here is derived from an EMBL/GenBank/DDBJ whole genome shotgun (WGS) entry which is preliminary data.</text>
</comment>
<dbReference type="InterPro" id="IPR009014">
    <property type="entry name" value="Transketo_C/PFOR_II"/>
</dbReference>
<feature type="non-terminal residue" evidence="1">
    <location>
        <position position="1"/>
    </location>
</feature>
<proteinExistence type="predicted"/>
<dbReference type="EMBL" id="JADCSA010001289">
    <property type="protein sequence ID" value="MBE7326247.1"/>
    <property type="molecule type" value="Genomic_DNA"/>
</dbReference>
<sequence length="73" mass="7794">GGLGAHVLTMASDEGLIDGGLKLRTMRLPDIFQDQDKPEVQYAQAGHDADAIVETVLKALRHNSSHVTEGARA</sequence>
<name>A0ABR9RXH2_9ACTN</name>
<dbReference type="GO" id="GO:0008661">
    <property type="term" value="F:1-deoxy-D-xylulose-5-phosphate synthase activity"/>
    <property type="evidence" value="ECO:0007669"/>
    <property type="project" value="UniProtKB-EC"/>
</dbReference>
<gene>
    <name evidence="1" type="ORF">IEQ44_16590</name>
</gene>
<evidence type="ECO:0000313" key="2">
    <source>
        <dbReference type="Proteomes" id="UP000756387"/>
    </source>
</evidence>
<dbReference type="EC" id="2.2.1.7" evidence="1"/>
<organism evidence="1 2">
    <name type="scientific">Nocardioides malaquae</name>
    <dbReference type="NCBI Taxonomy" id="2773426"/>
    <lineage>
        <taxon>Bacteria</taxon>
        <taxon>Bacillati</taxon>
        <taxon>Actinomycetota</taxon>
        <taxon>Actinomycetes</taxon>
        <taxon>Propionibacteriales</taxon>
        <taxon>Nocardioidaceae</taxon>
        <taxon>Nocardioides</taxon>
    </lineage>
</organism>
<dbReference type="SUPFAM" id="SSF52922">
    <property type="entry name" value="TK C-terminal domain-like"/>
    <property type="match status" value="1"/>
</dbReference>
<reference evidence="1 2" key="1">
    <citation type="submission" date="2020-10" db="EMBL/GenBank/DDBJ databases">
        <title>Nocardioides sp. isolated from sludge.</title>
        <authorList>
            <person name="Zhang X."/>
        </authorList>
    </citation>
    <scope>NUCLEOTIDE SEQUENCE [LARGE SCALE GENOMIC DNA]</scope>
    <source>
        <strain evidence="1 2">Y6</strain>
    </source>
</reference>
<dbReference type="Proteomes" id="UP000756387">
    <property type="component" value="Unassembled WGS sequence"/>
</dbReference>
<dbReference type="RefSeq" id="WP_227487728.1">
    <property type="nucleotide sequence ID" value="NZ_JADCSA010001289.1"/>
</dbReference>
<dbReference type="Gene3D" id="3.40.50.920">
    <property type="match status" value="1"/>
</dbReference>